<dbReference type="EMBL" id="CAMXCT010004580">
    <property type="protein sequence ID" value="CAI4009653.1"/>
    <property type="molecule type" value="Genomic_DNA"/>
</dbReference>
<keyword evidence="13" id="KW-1185">Reference proteome</keyword>
<keyword evidence="3 7" id="KW-0378">Hydrolase</keyword>
<reference evidence="12 13" key="2">
    <citation type="submission" date="2024-05" db="EMBL/GenBank/DDBJ databases">
        <authorList>
            <person name="Chen Y."/>
            <person name="Shah S."/>
            <person name="Dougan E. K."/>
            <person name="Thang M."/>
            <person name="Chan C."/>
        </authorList>
    </citation>
    <scope>NUCLEOTIDE SEQUENCE [LARGE SCALE GENOMIC DNA]</scope>
</reference>
<evidence type="ECO:0000313" key="12">
    <source>
        <dbReference type="EMBL" id="CAL4796965.1"/>
    </source>
</evidence>
<keyword evidence="5" id="KW-0106">Calcium</keyword>
<feature type="domain" description="Calpain catalytic" evidence="9">
    <location>
        <begin position="305"/>
        <end position="713"/>
    </location>
</feature>
<evidence type="ECO:0000313" key="13">
    <source>
        <dbReference type="Proteomes" id="UP001152797"/>
    </source>
</evidence>
<dbReference type="Gene3D" id="3.90.70.10">
    <property type="entry name" value="Cysteine proteinases"/>
    <property type="match status" value="1"/>
</dbReference>
<dbReference type="InterPro" id="IPR022684">
    <property type="entry name" value="Calpain_cysteine_protease"/>
</dbReference>
<feature type="domain" description="EF-hand" evidence="10">
    <location>
        <begin position="1"/>
        <end position="36"/>
    </location>
</feature>
<evidence type="ECO:0000256" key="6">
    <source>
        <dbReference type="PIRSR" id="PIRSR622684-1"/>
    </source>
</evidence>
<evidence type="ECO:0000256" key="7">
    <source>
        <dbReference type="PROSITE-ProRule" id="PRU00239"/>
    </source>
</evidence>
<dbReference type="PROSITE" id="PS50222">
    <property type="entry name" value="EF_HAND_2"/>
    <property type="match status" value="1"/>
</dbReference>
<sequence>MADQKVLETFKRFDSDGSGSISREELGEVLKSLEGSVWDDASIDGLLAAADESGDGELQVEEFVKWVFAEDQAISGGVTGKFILKVSGCSRPELNGVYVKQPECYYRRPIFHCIENEKYLFYHGSRQQWQIYSRTGKYASARLKTHRAAHMPGDNVKWAVWKTTASKKKSFVQESRMKCTAEPHMSAEEEFAKAADAIKFDEIFFKKTEESLGNRPVYKQWKGDDWAERFLFYEGPKSMWKVGNSAAFGRPSLYTSQTTDVYSPDLALWMDEARGGKIAVLAVDTDGVPNGMHGGLKINRAIKDGWKDPAFPHNNDSIGEKAAKNCKYSRWLRARALHSHPALFADVEPADACQGTVGNCWLIAAMSALAEFPSYIKNNLFVTKKVSKDGKYKVKLFDGRSNRWEIIEIDDYLPCTPWGGDKPDLLFGHMPDGKMCLALLEKAFAKMYGSWSDLAGGFQAVAWFHMTSCTEYVCYGASYRGSAPKWVASSDISVVAGHTKSQALKRLGKLGEGANFEEKQRIGPWIEFKKLDGDGPESGWLKYYANGKRLAKRTAANELRVIVVEAAVVPQHAMGAISGDKASIGKAFDYSFKKYVDAEEMWEILLKCDEGNYLMASSASKSRIERDSGMVHGHAYSVLHAVEIEGLRLVCCRNPWGNDSEWNGPWSDRSPEWKAHPSIAEALNVDFQTEGSFWMDFEDWLYVMGQLQVMNCKMPSRRGDFHNQIVEEDEDEQEDVPDVQEDAEDEDEDEGSGTIKGCSGLGIDWRSPRTMAEGILLYPDKDYTFQNVPPVLFGGTYIGSHCWPKAGTWTIEYQAPAKLYVWAAQGQFNAGIDDALGADGWTAEPAENLCGGAISLNLWSKQFDTGSSYSIEVVGDTMVGGVIGTTPCVQLTPPTRSEAVGGCAGLGVDWHPGRTMAEGILLYPDKDYTFENVPQVLLGGTYIGSHCWPKAGTWTIEYQAPVKLYVWATQGKYSGGVEDVLPADGWAVEAADGFCGGAMALKLWSRHFTTGSSYSIKVSSDTMVAGVVGKQLECSGKVTGCSGLGVGWNPPRGMAEGILIYTDKDYTFQNVPACLTSGTYIGSHCWPKAGTWTIEYEAPTMLYVWVQQGTYNAGVDEVLKADGWLQEDAKDFLNVALGLDGFGSGLPLTLWSRHFASGSSYSIETKDLMIGGVISECSDV</sequence>
<dbReference type="CDD" id="cd00051">
    <property type="entry name" value="EFh"/>
    <property type="match status" value="1"/>
</dbReference>
<comment type="similarity">
    <text evidence="1">Belongs to the peptidase C2 family.</text>
</comment>
<evidence type="ECO:0000256" key="3">
    <source>
        <dbReference type="ARBA" id="ARBA00022801"/>
    </source>
</evidence>
<dbReference type="GO" id="GO:0004198">
    <property type="term" value="F:calcium-dependent cysteine-type endopeptidase activity"/>
    <property type="evidence" value="ECO:0007669"/>
    <property type="project" value="InterPro"/>
</dbReference>
<comment type="caution">
    <text evidence="11">The sequence shown here is derived from an EMBL/GenBank/DDBJ whole genome shotgun (WGS) entry which is preliminary data.</text>
</comment>
<accession>A0A9P1DGF3</accession>
<dbReference type="SMART" id="SM00230">
    <property type="entry name" value="CysPc"/>
    <property type="match status" value="1"/>
</dbReference>
<dbReference type="PROSITE" id="PS50203">
    <property type="entry name" value="CALPAIN_CAT"/>
    <property type="match status" value="1"/>
</dbReference>
<dbReference type="InterPro" id="IPR001300">
    <property type="entry name" value="Peptidase_C2_calpain_cat"/>
</dbReference>
<evidence type="ECO:0000259" key="9">
    <source>
        <dbReference type="PROSITE" id="PS50203"/>
    </source>
</evidence>
<dbReference type="InterPro" id="IPR011992">
    <property type="entry name" value="EF-hand-dom_pair"/>
</dbReference>
<dbReference type="Gene3D" id="1.10.238.10">
    <property type="entry name" value="EF-hand"/>
    <property type="match status" value="1"/>
</dbReference>
<evidence type="ECO:0000256" key="4">
    <source>
        <dbReference type="ARBA" id="ARBA00022807"/>
    </source>
</evidence>
<evidence type="ECO:0000313" key="11">
    <source>
        <dbReference type="EMBL" id="CAI4009653.1"/>
    </source>
</evidence>
<dbReference type="InterPro" id="IPR018247">
    <property type="entry name" value="EF_Hand_1_Ca_BS"/>
</dbReference>
<dbReference type="PANTHER" id="PTHR10183">
    <property type="entry name" value="CALPAIN"/>
    <property type="match status" value="1"/>
</dbReference>
<dbReference type="InterPro" id="IPR002048">
    <property type="entry name" value="EF_hand_dom"/>
</dbReference>
<gene>
    <name evidence="11" type="ORF">C1SCF055_LOCUS34994</name>
</gene>
<dbReference type="Pfam" id="PF00648">
    <property type="entry name" value="Peptidase_C2"/>
    <property type="match status" value="2"/>
</dbReference>
<dbReference type="InterPro" id="IPR038765">
    <property type="entry name" value="Papain-like_cys_pep_sf"/>
</dbReference>
<proteinExistence type="inferred from homology"/>
<evidence type="ECO:0000256" key="1">
    <source>
        <dbReference type="ARBA" id="ARBA00007623"/>
    </source>
</evidence>
<protein>
    <submittedName>
        <fullName evidence="12">Calpain catalytic domain-containing protein</fullName>
    </submittedName>
</protein>
<dbReference type="OrthoDB" id="167576at2759"/>
<feature type="region of interest" description="Disordered" evidence="8">
    <location>
        <begin position="726"/>
        <end position="757"/>
    </location>
</feature>
<keyword evidence="4 7" id="KW-0788">Thiol protease</keyword>
<name>A0A9P1DGF3_9DINO</name>
<keyword evidence="2 7" id="KW-0645">Protease</keyword>
<dbReference type="Proteomes" id="UP001152797">
    <property type="component" value="Unassembled WGS sequence"/>
</dbReference>
<dbReference type="GO" id="GO:0006508">
    <property type="term" value="P:proteolysis"/>
    <property type="evidence" value="ECO:0007669"/>
    <property type="project" value="UniProtKB-KW"/>
</dbReference>
<dbReference type="SUPFAM" id="SSF47473">
    <property type="entry name" value="EF-hand"/>
    <property type="match status" value="1"/>
</dbReference>
<feature type="compositionally biased region" description="Acidic residues" evidence="8">
    <location>
        <begin position="726"/>
        <end position="751"/>
    </location>
</feature>
<evidence type="ECO:0000256" key="2">
    <source>
        <dbReference type="ARBA" id="ARBA00022670"/>
    </source>
</evidence>
<evidence type="ECO:0000259" key="10">
    <source>
        <dbReference type="PROSITE" id="PS50222"/>
    </source>
</evidence>
<dbReference type="GO" id="GO:0005509">
    <property type="term" value="F:calcium ion binding"/>
    <property type="evidence" value="ECO:0007669"/>
    <property type="project" value="InterPro"/>
</dbReference>
<dbReference type="InterPro" id="IPR000169">
    <property type="entry name" value="Pept_cys_AS"/>
</dbReference>
<dbReference type="AlphaFoldDB" id="A0A9P1DGF3"/>
<feature type="active site" evidence="7">
    <location>
        <position position="634"/>
    </location>
</feature>
<dbReference type="EMBL" id="CAMXCT030004580">
    <property type="protein sequence ID" value="CAL4796965.1"/>
    <property type="molecule type" value="Genomic_DNA"/>
</dbReference>
<feature type="active site" evidence="6 7">
    <location>
        <position position="360"/>
    </location>
</feature>
<evidence type="ECO:0000256" key="5">
    <source>
        <dbReference type="ARBA" id="ARBA00022837"/>
    </source>
</evidence>
<dbReference type="PROSITE" id="PS00139">
    <property type="entry name" value="THIOL_PROTEASE_CYS"/>
    <property type="match status" value="1"/>
</dbReference>
<dbReference type="PANTHER" id="PTHR10183:SF379">
    <property type="entry name" value="CALPAIN-5"/>
    <property type="match status" value="1"/>
</dbReference>
<organism evidence="11">
    <name type="scientific">Cladocopium goreaui</name>
    <dbReference type="NCBI Taxonomy" id="2562237"/>
    <lineage>
        <taxon>Eukaryota</taxon>
        <taxon>Sar</taxon>
        <taxon>Alveolata</taxon>
        <taxon>Dinophyceae</taxon>
        <taxon>Suessiales</taxon>
        <taxon>Symbiodiniaceae</taxon>
        <taxon>Cladocopium</taxon>
    </lineage>
</organism>
<dbReference type="SMART" id="SM00054">
    <property type="entry name" value="EFh"/>
    <property type="match status" value="2"/>
</dbReference>
<dbReference type="Pfam" id="PF13499">
    <property type="entry name" value="EF-hand_7"/>
    <property type="match status" value="1"/>
</dbReference>
<reference evidence="11" key="1">
    <citation type="submission" date="2022-10" db="EMBL/GenBank/DDBJ databases">
        <authorList>
            <person name="Chen Y."/>
            <person name="Dougan E. K."/>
            <person name="Chan C."/>
            <person name="Rhodes N."/>
            <person name="Thang M."/>
        </authorList>
    </citation>
    <scope>NUCLEOTIDE SEQUENCE</scope>
</reference>
<dbReference type="SUPFAM" id="SSF54001">
    <property type="entry name" value="Cysteine proteinases"/>
    <property type="match status" value="1"/>
</dbReference>
<dbReference type="EMBL" id="CAMXCT020004580">
    <property type="protein sequence ID" value="CAL1163028.1"/>
    <property type="molecule type" value="Genomic_DNA"/>
</dbReference>
<dbReference type="PROSITE" id="PS00018">
    <property type="entry name" value="EF_HAND_1"/>
    <property type="match status" value="2"/>
</dbReference>
<feature type="active site" evidence="7">
    <location>
        <position position="654"/>
    </location>
</feature>
<evidence type="ECO:0000256" key="8">
    <source>
        <dbReference type="SAM" id="MobiDB-lite"/>
    </source>
</evidence>